<name>A0A5M4FE08_9ACTN</name>
<comment type="caution">
    <text evidence="2">The sequence shown here is derived from an EMBL/GenBank/DDBJ whole genome shotgun (WGS) entry which is preliminary data.</text>
</comment>
<feature type="domain" description="DUF1731" evidence="1">
    <location>
        <begin position="21"/>
        <end position="70"/>
    </location>
</feature>
<dbReference type="Gene3D" id="3.40.50.720">
    <property type="entry name" value="NAD(P)-binding Rossmann-like Domain"/>
    <property type="match status" value="1"/>
</dbReference>
<protein>
    <submittedName>
        <fullName evidence="2">DUF1731 domain-containing protein</fullName>
    </submittedName>
</protein>
<dbReference type="AlphaFoldDB" id="A0A5M4FE08"/>
<accession>A0A5M4FE08</accession>
<proteinExistence type="predicted"/>
<dbReference type="EMBL" id="SDPQ02000002">
    <property type="protein sequence ID" value="KAA1397557.1"/>
    <property type="molecule type" value="Genomic_DNA"/>
</dbReference>
<dbReference type="RefSeq" id="WP_149689006.1">
    <property type="nucleotide sequence ID" value="NZ_SDPQ02000002.1"/>
</dbReference>
<keyword evidence="3" id="KW-1185">Reference proteome</keyword>
<dbReference type="Pfam" id="PF08338">
    <property type="entry name" value="DUF1731"/>
    <property type="match status" value="1"/>
</dbReference>
<evidence type="ECO:0000313" key="2">
    <source>
        <dbReference type="EMBL" id="KAA1397557.1"/>
    </source>
</evidence>
<sequence length="84" mass="8999">MLEDEVLDARSAPTVSPGLPLPAWALEAGARIIRTEAELVLKSRWVDSRVLRESGFAFTYPSLAAALDEIAGRTPRGLLPVALG</sequence>
<dbReference type="OrthoDB" id="9801773at2"/>
<reference evidence="2" key="1">
    <citation type="submission" date="2019-09" db="EMBL/GenBank/DDBJ databases">
        <authorList>
            <person name="Li J."/>
        </authorList>
    </citation>
    <scope>NUCLEOTIDE SEQUENCE [LARGE SCALE GENOMIC DNA]</scope>
    <source>
        <strain evidence="2">JCM 14732</strain>
    </source>
</reference>
<dbReference type="InterPro" id="IPR013549">
    <property type="entry name" value="DUF1731"/>
</dbReference>
<dbReference type="Proteomes" id="UP000380867">
    <property type="component" value="Unassembled WGS sequence"/>
</dbReference>
<gene>
    <name evidence="2" type="ORF">ESP70_009310</name>
</gene>
<evidence type="ECO:0000313" key="3">
    <source>
        <dbReference type="Proteomes" id="UP000380867"/>
    </source>
</evidence>
<evidence type="ECO:0000259" key="1">
    <source>
        <dbReference type="Pfam" id="PF08338"/>
    </source>
</evidence>
<organism evidence="2 3">
    <name type="scientific">Aeromicrobium ginsengisoli</name>
    <dbReference type="NCBI Taxonomy" id="363867"/>
    <lineage>
        <taxon>Bacteria</taxon>
        <taxon>Bacillati</taxon>
        <taxon>Actinomycetota</taxon>
        <taxon>Actinomycetes</taxon>
        <taxon>Propionibacteriales</taxon>
        <taxon>Nocardioidaceae</taxon>
        <taxon>Aeromicrobium</taxon>
    </lineage>
</organism>